<evidence type="ECO:0000259" key="12">
    <source>
        <dbReference type="PROSITE" id="PS50089"/>
    </source>
</evidence>
<evidence type="ECO:0000256" key="7">
    <source>
        <dbReference type="ARBA" id="ARBA00022833"/>
    </source>
</evidence>
<evidence type="ECO:0000256" key="3">
    <source>
        <dbReference type="ARBA" id="ARBA00012483"/>
    </source>
</evidence>
<evidence type="ECO:0000313" key="13">
    <source>
        <dbReference type="EMBL" id="KAG2220047.1"/>
    </source>
</evidence>
<evidence type="ECO:0000256" key="1">
    <source>
        <dbReference type="ARBA" id="ARBA00000900"/>
    </source>
</evidence>
<evidence type="ECO:0000256" key="5">
    <source>
        <dbReference type="ARBA" id="ARBA00022723"/>
    </source>
</evidence>
<evidence type="ECO:0000256" key="4">
    <source>
        <dbReference type="ARBA" id="ARBA00022692"/>
    </source>
</evidence>
<protein>
    <recommendedName>
        <fullName evidence="3">RING-type E3 ubiquitin transferase</fullName>
        <ecNumber evidence="3">2.3.2.27</ecNumber>
    </recommendedName>
</protein>
<dbReference type="Pfam" id="PF02225">
    <property type="entry name" value="PA"/>
    <property type="match status" value="1"/>
</dbReference>
<dbReference type="EMBL" id="JAEPRB010000154">
    <property type="protein sequence ID" value="KAG2220047.1"/>
    <property type="molecule type" value="Genomic_DNA"/>
</dbReference>
<feature type="domain" description="RING-type" evidence="12">
    <location>
        <begin position="229"/>
        <end position="271"/>
    </location>
</feature>
<dbReference type="InterPro" id="IPR051653">
    <property type="entry name" value="E3_ligase_sorting_rcpt"/>
</dbReference>
<name>A0A8H7S1J7_9FUNG</name>
<sequence length="291" mass="33354">MLGKKKKEIAVAHYTNHLLKKATNETYIDRVAAFGPRLTEKGLEGRLLPPTNEEERFGCNPVTPPTENWVALIERGGCSFVDKVRAMQDSGALAAVVGDKHYNGWITMYAPGDTSDVYIPSVFVAQHQYQALLQLSRSFREPMLVRLVKDDMLTWYVSLSVILFNGMPLLDMLLVVVLSPAVMMLFIYLTWRLRQRQRRKNELAPTDFVTKLPVRKFRREKILQDHAECAICLEDYVDDDTLRTLPCRHEFHTTCVDAWLTTHKKFCPICKHDICRKAPESSTERTPLLSA</sequence>
<keyword evidence="8 11" id="KW-1133">Transmembrane helix</keyword>
<dbReference type="GO" id="GO:0061630">
    <property type="term" value="F:ubiquitin protein ligase activity"/>
    <property type="evidence" value="ECO:0007669"/>
    <property type="project" value="UniProtKB-EC"/>
</dbReference>
<dbReference type="SMART" id="SM00184">
    <property type="entry name" value="RING"/>
    <property type="match status" value="1"/>
</dbReference>
<dbReference type="EC" id="2.3.2.27" evidence="3"/>
<dbReference type="Pfam" id="PF13639">
    <property type="entry name" value="zf-RING_2"/>
    <property type="match status" value="1"/>
</dbReference>
<dbReference type="SUPFAM" id="SSF57850">
    <property type="entry name" value="RING/U-box"/>
    <property type="match status" value="1"/>
</dbReference>
<accession>A0A8H7S1J7</accession>
<dbReference type="PANTHER" id="PTHR47168">
    <property type="entry name" value="RING ZINC FINGER DOMAIN SUPERFAMILY PROTEIN-RELATED"/>
    <property type="match status" value="1"/>
</dbReference>
<dbReference type="Gene3D" id="3.50.30.30">
    <property type="match status" value="1"/>
</dbReference>
<comment type="subcellular location">
    <subcellularLocation>
        <location evidence="2">Membrane</location>
        <topology evidence="2">Single-pass membrane protein</topology>
    </subcellularLocation>
</comment>
<organism evidence="13 14">
    <name type="scientific">Circinella minor</name>
    <dbReference type="NCBI Taxonomy" id="1195481"/>
    <lineage>
        <taxon>Eukaryota</taxon>
        <taxon>Fungi</taxon>
        <taxon>Fungi incertae sedis</taxon>
        <taxon>Mucoromycota</taxon>
        <taxon>Mucoromycotina</taxon>
        <taxon>Mucoromycetes</taxon>
        <taxon>Mucorales</taxon>
        <taxon>Lichtheimiaceae</taxon>
        <taxon>Circinella</taxon>
    </lineage>
</organism>
<dbReference type="GO" id="GO:0016020">
    <property type="term" value="C:membrane"/>
    <property type="evidence" value="ECO:0007669"/>
    <property type="project" value="UniProtKB-SubCell"/>
</dbReference>
<proteinExistence type="predicted"/>
<dbReference type="AlphaFoldDB" id="A0A8H7S1J7"/>
<keyword evidence="4 11" id="KW-0812">Transmembrane</keyword>
<evidence type="ECO:0000256" key="11">
    <source>
        <dbReference type="SAM" id="Phobius"/>
    </source>
</evidence>
<keyword evidence="14" id="KW-1185">Reference proteome</keyword>
<keyword evidence="9 11" id="KW-0472">Membrane</keyword>
<gene>
    <name evidence="13" type="ORF">INT45_012223</name>
</gene>
<dbReference type="GO" id="GO:0008270">
    <property type="term" value="F:zinc ion binding"/>
    <property type="evidence" value="ECO:0007669"/>
    <property type="project" value="UniProtKB-KW"/>
</dbReference>
<dbReference type="OrthoDB" id="8062037at2759"/>
<dbReference type="PROSITE" id="PS50089">
    <property type="entry name" value="ZF_RING_2"/>
    <property type="match status" value="1"/>
</dbReference>
<evidence type="ECO:0000256" key="6">
    <source>
        <dbReference type="ARBA" id="ARBA00022771"/>
    </source>
</evidence>
<evidence type="ECO:0000256" key="10">
    <source>
        <dbReference type="PROSITE-ProRule" id="PRU00175"/>
    </source>
</evidence>
<dbReference type="SUPFAM" id="SSF52025">
    <property type="entry name" value="PA domain"/>
    <property type="match status" value="1"/>
</dbReference>
<comment type="catalytic activity">
    <reaction evidence="1">
        <text>S-ubiquitinyl-[E2 ubiquitin-conjugating enzyme]-L-cysteine + [acceptor protein]-L-lysine = [E2 ubiquitin-conjugating enzyme]-L-cysteine + N(6)-ubiquitinyl-[acceptor protein]-L-lysine.</text>
        <dbReference type="EC" id="2.3.2.27"/>
    </reaction>
</comment>
<dbReference type="PANTHER" id="PTHR47168:SF1">
    <property type="entry name" value="OS02G0798600 PROTEIN"/>
    <property type="match status" value="1"/>
</dbReference>
<dbReference type="InterPro" id="IPR001841">
    <property type="entry name" value="Znf_RING"/>
</dbReference>
<dbReference type="FunFam" id="3.30.40.10:FF:000388">
    <property type="entry name" value="Putative RING zinc finger domain superfamily protein"/>
    <property type="match status" value="1"/>
</dbReference>
<keyword evidence="6 10" id="KW-0863">Zinc-finger</keyword>
<evidence type="ECO:0000256" key="9">
    <source>
        <dbReference type="ARBA" id="ARBA00023136"/>
    </source>
</evidence>
<evidence type="ECO:0000313" key="14">
    <source>
        <dbReference type="Proteomes" id="UP000646827"/>
    </source>
</evidence>
<evidence type="ECO:0000256" key="8">
    <source>
        <dbReference type="ARBA" id="ARBA00022989"/>
    </source>
</evidence>
<dbReference type="Gene3D" id="3.30.40.10">
    <property type="entry name" value="Zinc/RING finger domain, C3HC4 (zinc finger)"/>
    <property type="match status" value="1"/>
</dbReference>
<keyword evidence="7" id="KW-0862">Zinc</keyword>
<keyword evidence="5" id="KW-0479">Metal-binding</keyword>
<dbReference type="Proteomes" id="UP000646827">
    <property type="component" value="Unassembled WGS sequence"/>
</dbReference>
<feature type="transmembrane region" description="Helical" evidence="11">
    <location>
        <begin position="172"/>
        <end position="191"/>
    </location>
</feature>
<dbReference type="InterPro" id="IPR046450">
    <property type="entry name" value="PA_dom_sf"/>
</dbReference>
<evidence type="ECO:0000256" key="2">
    <source>
        <dbReference type="ARBA" id="ARBA00004167"/>
    </source>
</evidence>
<comment type="caution">
    <text evidence="13">The sequence shown here is derived from an EMBL/GenBank/DDBJ whole genome shotgun (WGS) entry which is preliminary data.</text>
</comment>
<dbReference type="InterPro" id="IPR003137">
    <property type="entry name" value="PA_domain"/>
</dbReference>
<dbReference type="InterPro" id="IPR013083">
    <property type="entry name" value="Znf_RING/FYVE/PHD"/>
</dbReference>
<reference evidence="13 14" key="1">
    <citation type="submission" date="2020-12" db="EMBL/GenBank/DDBJ databases">
        <title>Metabolic potential, ecology and presence of endohyphal bacteria is reflected in genomic diversity of Mucoromycotina.</title>
        <authorList>
            <person name="Muszewska A."/>
            <person name="Okrasinska A."/>
            <person name="Steczkiewicz K."/>
            <person name="Drgas O."/>
            <person name="Orlowska M."/>
            <person name="Perlinska-Lenart U."/>
            <person name="Aleksandrzak-Piekarczyk T."/>
            <person name="Szatraj K."/>
            <person name="Zielenkiewicz U."/>
            <person name="Pilsyk S."/>
            <person name="Malc E."/>
            <person name="Mieczkowski P."/>
            <person name="Kruszewska J.S."/>
            <person name="Biernat P."/>
            <person name="Pawlowska J."/>
        </authorList>
    </citation>
    <scope>NUCLEOTIDE SEQUENCE [LARGE SCALE GENOMIC DNA]</scope>
    <source>
        <strain evidence="13 14">CBS 142.35</strain>
    </source>
</reference>